<dbReference type="Gene3D" id="3.40.50.2020">
    <property type="match status" value="2"/>
</dbReference>
<keyword evidence="8" id="KW-0460">Magnesium</keyword>
<dbReference type="SMART" id="SM01400">
    <property type="entry name" value="Pribosyltran_N"/>
    <property type="match status" value="1"/>
</dbReference>
<dbReference type="AlphaFoldDB" id="A0A1F6LJB5"/>
<dbReference type="Pfam" id="PF13793">
    <property type="entry name" value="Pribosyltran_N"/>
    <property type="match status" value="1"/>
</dbReference>
<dbReference type="InterPro" id="IPR029099">
    <property type="entry name" value="Pribosyltran_N"/>
</dbReference>
<evidence type="ECO:0000313" key="11">
    <source>
        <dbReference type="EMBL" id="OGH59373.1"/>
    </source>
</evidence>
<dbReference type="EMBL" id="MFPS01000007">
    <property type="protein sequence ID" value="OGH59373.1"/>
    <property type="molecule type" value="Genomic_DNA"/>
</dbReference>
<gene>
    <name evidence="11" type="ORF">A2725_00915</name>
</gene>
<dbReference type="Proteomes" id="UP000177067">
    <property type="component" value="Unassembled WGS sequence"/>
</dbReference>
<sequence length="314" mass="34957">MTLRIIGGTSHKKFTQKVCEHLGVEETKTTIRTFSNDNQFVSIDEPIRGDDVFIIQTQVPPVDKYLMELFMLIRALRSASAGKITVVFPYMPYVRSDKKDQARISLTARLIADLLESAGADHALIMDLHSPQVQGFFSFPCDHLIAAPEIIKYLKENWDLENYCLVAGDAGAAKMLKIYADGLNLPVAIMDKRRDGNDEKVTIKGVIGDVQNKKVLIIDDETQSGGTLIKDAEYLLQHAGAKSVDACVVHPALGPEADEKLNNSPIERFLTTDTIPTENHNLKNHEIVSVTKKFAECIDRIHNNKSIKSLNDLD</sequence>
<keyword evidence="7" id="KW-0067">ATP-binding</keyword>
<dbReference type="InterPro" id="IPR005946">
    <property type="entry name" value="Rib-P_diPkinase"/>
</dbReference>
<dbReference type="GO" id="GO:0006164">
    <property type="term" value="P:purine nucleotide biosynthetic process"/>
    <property type="evidence" value="ECO:0007669"/>
    <property type="project" value="TreeGrafter"/>
</dbReference>
<dbReference type="InterPro" id="IPR000842">
    <property type="entry name" value="PRib_PP_synth_CS"/>
</dbReference>
<comment type="caution">
    <text evidence="11">The sequence shown here is derived from an EMBL/GenBank/DDBJ whole genome shotgun (WGS) entry which is preliminary data.</text>
</comment>
<dbReference type="PROSITE" id="PS00114">
    <property type="entry name" value="PRPP_SYNTHASE"/>
    <property type="match status" value="1"/>
</dbReference>
<keyword evidence="5" id="KW-0547">Nucleotide-binding</keyword>
<evidence type="ECO:0000256" key="8">
    <source>
        <dbReference type="ARBA" id="ARBA00022842"/>
    </source>
</evidence>
<dbReference type="PANTHER" id="PTHR10210:SF32">
    <property type="entry name" value="RIBOSE-PHOSPHATE PYROPHOSPHOKINASE 2"/>
    <property type="match status" value="1"/>
</dbReference>
<dbReference type="FunFam" id="3.40.50.2020:FF:000007">
    <property type="entry name" value="Ribose-phosphate pyrophosphokinase"/>
    <property type="match status" value="1"/>
</dbReference>
<dbReference type="CDD" id="cd06223">
    <property type="entry name" value="PRTases_typeI"/>
    <property type="match status" value="1"/>
</dbReference>
<dbReference type="Pfam" id="PF14572">
    <property type="entry name" value="Pribosyl_synth"/>
    <property type="match status" value="1"/>
</dbReference>
<evidence type="ECO:0000256" key="1">
    <source>
        <dbReference type="ARBA" id="ARBA00013247"/>
    </source>
</evidence>
<dbReference type="InterPro" id="IPR029057">
    <property type="entry name" value="PRTase-like"/>
</dbReference>
<evidence type="ECO:0000256" key="6">
    <source>
        <dbReference type="ARBA" id="ARBA00022777"/>
    </source>
</evidence>
<dbReference type="GO" id="GO:0004749">
    <property type="term" value="F:ribose phosphate diphosphokinase activity"/>
    <property type="evidence" value="ECO:0007669"/>
    <property type="project" value="UniProtKB-EC"/>
</dbReference>
<dbReference type="NCBIfam" id="TIGR01251">
    <property type="entry name" value="ribP_PPkin"/>
    <property type="match status" value="1"/>
</dbReference>
<dbReference type="PANTHER" id="PTHR10210">
    <property type="entry name" value="RIBOSE-PHOSPHATE DIPHOSPHOKINASE FAMILY MEMBER"/>
    <property type="match status" value="1"/>
</dbReference>
<feature type="domain" description="Ribose-phosphate pyrophosphokinase N-terminal" evidence="10">
    <location>
        <begin position="4"/>
        <end position="119"/>
    </location>
</feature>
<accession>A0A1F6LJB5</accession>
<dbReference type="SUPFAM" id="SSF53271">
    <property type="entry name" value="PRTase-like"/>
    <property type="match status" value="1"/>
</dbReference>
<keyword evidence="3" id="KW-0479">Metal-binding</keyword>
<dbReference type="NCBIfam" id="NF002320">
    <property type="entry name" value="PRK01259.1"/>
    <property type="match status" value="1"/>
</dbReference>
<dbReference type="GO" id="GO:0006015">
    <property type="term" value="P:5-phosphoribose 1-diphosphate biosynthetic process"/>
    <property type="evidence" value="ECO:0007669"/>
    <property type="project" value="TreeGrafter"/>
</dbReference>
<dbReference type="GO" id="GO:0005737">
    <property type="term" value="C:cytoplasm"/>
    <property type="evidence" value="ECO:0007669"/>
    <property type="project" value="TreeGrafter"/>
</dbReference>
<dbReference type="GO" id="GO:0002189">
    <property type="term" value="C:ribose phosphate diphosphokinase complex"/>
    <property type="evidence" value="ECO:0007669"/>
    <property type="project" value="TreeGrafter"/>
</dbReference>
<dbReference type="EC" id="2.7.6.1" evidence="1"/>
<reference evidence="11 12" key="1">
    <citation type="journal article" date="2016" name="Nat. Commun.">
        <title>Thousands of microbial genomes shed light on interconnected biogeochemical processes in an aquifer system.</title>
        <authorList>
            <person name="Anantharaman K."/>
            <person name="Brown C.T."/>
            <person name="Hug L.A."/>
            <person name="Sharon I."/>
            <person name="Castelle C.J."/>
            <person name="Probst A.J."/>
            <person name="Thomas B.C."/>
            <person name="Singh A."/>
            <person name="Wilkins M.J."/>
            <person name="Karaoz U."/>
            <person name="Brodie E.L."/>
            <person name="Williams K.H."/>
            <person name="Hubbard S.S."/>
            <person name="Banfield J.F."/>
        </authorList>
    </citation>
    <scope>NUCLEOTIDE SEQUENCE [LARGE SCALE GENOMIC DNA]</scope>
</reference>
<evidence type="ECO:0000256" key="4">
    <source>
        <dbReference type="ARBA" id="ARBA00022727"/>
    </source>
</evidence>
<protein>
    <recommendedName>
        <fullName evidence="1">ribose-phosphate diphosphokinase</fullName>
        <ecNumber evidence="1">2.7.6.1</ecNumber>
    </recommendedName>
</protein>
<evidence type="ECO:0000259" key="10">
    <source>
        <dbReference type="Pfam" id="PF13793"/>
    </source>
</evidence>
<keyword evidence="6" id="KW-0418">Kinase</keyword>
<proteinExistence type="predicted"/>
<evidence type="ECO:0000256" key="7">
    <source>
        <dbReference type="ARBA" id="ARBA00022840"/>
    </source>
</evidence>
<keyword evidence="2" id="KW-0808">Transferase</keyword>
<dbReference type="GO" id="GO:0009156">
    <property type="term" value="P:ribonucleoside monophosphate biosynthetic process"/>
    <property type="evidence" value="ECO:0007669"/>
    <property type="project" value="InterPro"/>
</dbReference>
<dbReference type="GO" id="GO:0000287">
    <property type="term" value="F:magnesium ion binding"/>
    <property type="evidence" value="ECO:0007669"/>
    <property type="project" value="InterPro"/>
</dbReference>
<evidence type="ECO:0000256" key="3">
    <source>
        <dbReference type="ARBA" id="ARBA00022723"/>
    </source>
</evidence>
<dbReference type="GO" id="GO:0016301">
    <property type="term" value="F:kinase activity"/>
    <property type="evidence" value="ECO:0007669"/>
    <property type="project" value="UniProtKB-KW"/>
</dbReference>
<name>A0A1F6LJB5_9BACT</name>
<organism evidence="11 12">
    <name type="scientific">Candidatus Magasanikbacteria bacterium RIFCSPHIGHO2_01_FULL_33_34</name>
    <dbReference type="NCBI Taxonomy" id="1798671"/>
    <lineage>
        <taxon>Bacteria</taxon>
        <taxon>Candidatus Magasanikiibacteriota</taxon>
    </lineage>
</organism>
<evidence type="ECO:0000256" key="2">
    <source>
        <dbReference type="ARBA" id="ARBA00022679"/>
    </source>
</evidence>
<dbReference type="InterPro" id="IPR000836">
    <property type="entry name" value="PRTase_dom"/>
</dbReference>
<comment type="catalytic activity">
    <reaction evidence="9">
        <text>D-ribose 5-phosphate + ATP = 5-phospho-alpha-D-ribose 1-diphosphate + AMP + H(+)</text>
        <dbReference type="Rhea" id="RHEA:15609"/>
        <dbReference type="ChEBI" id="CHEBI:15378"/>
        <dbReference type="ChEBI" id="CHEBI:30616"/>
        <dbReference type="ChEBI" id="CHEBI:58017"/>
        <dbReference type="ChEBI" id="CHEBI:78346"/>
        <dbReference type="ChEBI" id="CHEBI:456215"/>
        <dbReference type="EC" id="2.7.6.1"/>
    </reaction>
</comment>
<dbReference type="GO" id="GO:0005524">
    <property type="term" value="F:ATP binding"/>
    <property type="evidence" value="ECO:0007669"/>
    <property type="project" value="UniProtKB-KW"/>
</dbReference>
<evidence type="ECO:0000256" key="5">
    <source>
        <dbReference type="ARBA" id="ARBA00022741"/>
    </source>
</evidence>
<evidence type="ECO:0000256" key="9">
    <source>
        <dbReference type="ARBA" id="ARBA00049535"/>
    </source>
</evidence>
<keyword evidence="4" id="KW-0545">Nucleotide biosynthesis</keyword>
<evidence type="ECO:0000313" key="12">
    <source>
        <dbReference type="Proteomes" id="UP000177067"/>
    </source>
</evidence>